<reference evidence="13 14" key="1">
    <citation type="submission" date="2019-03" db="EMBL/GenBank/DDBJ databases">
        <title>Genomic Encyclopedia of Type Strains, Phase IV (KMG-IV): sequencing the most valuable type-strain genomes for metagenomic binning, comparative biology and taxonomic classification.</title>
        <authorList>
            <person name="Goeker M."/>
        </authorList>
    </citation>
    <scope>NUCLEOTIDE SEQUENCE [LARGE SCALE GENOMIC DNA]</scope>
    <source>
        <strain evidence="13 14">DSM 18577</strain>
    </source>
</reference>
<dbReference type="SUPFAM" id="SSF58104">
    <property type="entry name" value="Methyl-accepting chemotaxis protein (MCP) signaling domain"/>
    <property type="match status" value="1"/>
</dbReference>
<dbReference type="CDD" id="cd11386">
    <property type="entry name" value="MCP_signal"/>
    <property type="match status" value="1"/>
</dbReference>
<dbReference type="PROSITE" id="PS50111">
    <property type="entry name" value="CHEMOTAXIS_TRANSDUC_2"/>
    <property type="match status" value="1"/>
</dbReference>
<proteinExistence type="inferred from homology"/>
<dbReference type="SMART" id="SM00304">
    <property type="entry name" value="HAMP"/>
    <property type="match status" value="3"/>
</dbReference>
<evidence type="ECO:0000256" key="7">
    <source>
        <dbReference type="ARBA" id="ARBA00023224"/>
    </source>
</evidence>
<dbReference type="InterPro" id="IPR003660">
    <property type="entry name" value="HAMP_dom"/>
</dbReference>
<evidence type="ECO:0000259" key="11">
    <source>
        <dbReference type="PROSITE" id="PS50111"/>
    </source>
</evidence>
<dbReference type="InterPro" id="IPR004089">
    <property type="entry name" value="MCPsignal_dom"/>
</dbReference>
<evidence type="ECO:0000313" key="14">
    <source>
        <dbReference type="Proteomes" id="UP000295565"/>
    </source>
</evidence>
<keyword evidence="4 10" id="KW-0812">Transmembrane</keyword>
<feature type="transmembrane region" description="Helical" evidence="10">
    <location>
        <begin position="9"/>
        <end position="29"/>
    </location>
</feature>
<dbReference type="Pfam" id="PF02743">
    <property type="entry name" value="dCache_1"/>
    <property type="match status" value="1"/>
</dbReference>
<comment type="similarity">
    <text evidence="8">Belongs to the methyl-accepting chemotaxis (MCP) protein family.</text>
</comment>
<dbReference type="InterPro" id="IPR029151">
    <property type="entry name" value="Sensor-like_sf"/>
</dbReference>
<dbReference type="EMBL" id="SMGD01000014">
    <property type="protein sequence ID" value="TCK47663.1"/>
    <property type="molecule type" value="Genomic_DNA"/>
</dbReference>
<dbReference type="RefSeq" id="WP_165872755.1">
    <property type="nucleotide sequence ID" value="NZ_OU594967.1"/>
</dbReference>
<dbReference type="Pfam" id="PF00015">
    <property type="entry name" value="MCPsignal"/>
    <property type="match status" value="1"/>
</dbReference>
<dbReference type="Proteomes" id="UP000295565">
    <property type="component" value="Unassembled WGS sequence"/>
</dbReference>
<name>A0A4R1JAJ1_9GAMM</name>
<dbReference type="GO" id="GO:0006935">
    <property type="term" value="P:chemotaxis"/>
    <property type="evidence" value="ECO:0007669"/>
    <property type="project" value="UniProtKB-KW"/>
</dbReference>
<evidence type="ECO:0000313" key="13">
    <source>
        <dbReference type="EMBL" id="TCK47663.1"/>
    </source>
</evidence>
<keyword evidence="5 10" id="KW-1133">Transmembrane helix</keyword>
<keyword evidence="2" id="KW-1003">Cell membrane</keyword>
<evidence type="ECO:0000256" key="9">
    <source>
        <dbReference type="PROSITE-ProRule" id="PRU00284"/>
    </source>
</evidence>
<dbReference type="InterPro" id="IPR033479">
    <property type="entry name" value="dCache_1"/>
</dbReference>
<dbReference type="AlphaFoldDB" id="A0A4R1JAJ1"/>
<dbReference type="GO" id="GO:0007165">
    <property type="term" value="P:signal transduction"/>
    <property type="evidence" value="ECO:0007669"/>
    <property type="project" value="UniProtKB-KW"/>
</dbReference>
<keyword evidence="6 10" id="KW-0472">Membrane</keyword>
<dbReference type="CDD" id="cd06225">
    <property type="entry name" value="HAMP"/>
    <property type="match status" value="1"/>
</dbReference>
<feature type="domain" description="Methyl-accepting transducer" evidence="11">
    <location>
        <begin position="364"/>
        <end position="600"/>
    </location>
</feature>
<feature type="transmembrane region" description="Helical" evidence="10">
    <location>
        <begin position="281"/>
        <end position="308"/>
    </location>
</feature>
<dbReference type="Gene3D" id="3.30.450.20">
    <property type="entry name" value="PAS domain"/>
    <property type="match status" value="2"/>
</dbReference>
<gene>
    <name evidence="13" type="ORF">EV690_2706</name>
</gene>
<sequence>MRLSLQGKLISVTVVFLTIIAVCLGYLAYNELANSREQAISSQSDAQAQAFTQYLSSWAKDRRDMMTALGIELSSQLKSDGKLNHTETLKFLNQAKRSGDFALTFVGLEDGTMYRHDPSLDKAGYDPRVRGWYKTAKKLEKPFITLPYIAVTGKKLAITFVQPIIIDGKFRGAIGGLYYLNKIVDNVLSLKIQGDGYAMLLDKRGAIAAFPQKNMILKAPKTLSSRLDTNNLIKLSSKPSAHDLSIQGKDTLLYLNPVPNTDWILGFVMNKNVLYASIYQLLIKIVIIVVVLLIISIIASIVIIRWLFKDLREVSKGLANIASGGGDLTMRIQTSSQDEIGELASNFNTFIEYLYGIISRLKVVGDSLVSEASNANKVSDESAKQIHNQQQEVTMVATAVHEMTVATQEIANNAANTASTSDNAVHLSEQGLVEVNKSQTSINQLADEIQDTSKAIGELDQHVQEIGSILSTISAIAEQTNLLALNAAIEAARAGEQGRGFAVVADEVRSLSQRTHSSTEEIRNMIKVLQEATDNAVTRMTSSHATAQQSVHDSDLAKQSFVEIRSAIETINEMATQIATAAEEQTSVTAEINENTNNINQVSDELNKTAQSNAKQAEILSDISEKVRADIGQFKL</sequence>
<dbReference type="Gene3D" id="1.10.287.950">
    <property type="entry name" value="Methyl-accepting chemotaxis protein"/>
    <property type="match status" value="1"/>
</dbReference>
<dbReference type="PROSITE" id="PS50885">
    <property type="entry name" value="HAMP"/>
    <property type="match status" value="1"/>
</dbReference>
<evidence type="ECO:0000256" key="8">
    <source>
        <dbReference type="ARBA" id="ARBA00029447"/>
    </source>
</evidence>
<dbReference type="PANTHER" id="PTHR32089">
    <property type="entry name" value="METHYL-ACCEPTING CHEMOTAXIS PROTEIN MCPB"/>
    <property type="match status" value="1"/>
</dbReference>
<keyword evidence="7 9" id="KW-0807">Transducer</keyword>
<evidence type="ECO:0000256" key="2">
    <source>
        <dbReference type="ARBA" id="ARBA00022475"/>
    </source>
</evidence>
<dbReference type="PANTHER" id="PTHR32089:SF117">
    <property type="entry name" value="METHYL ACCEPTING SENSORY TRANSDUCER WITH CACHE_1 SMALL MOLECULE BINDING DOMAIN"/>
    <property type="match status" value="1"/>
</dbReference>
<dbReference type="FunFam" id="1.10.287.950:FF:000001">
    <property type="entry name" value="Methyl-accepting chemotaxis sensory transducer"/>
    <property type="match status" value="1"/>
</dbReference>
<evidence type="ECO:0000256" key="6">
    <source>
        <dbReference type="ARBA" id="ARBA00023136"/>
    </source>
</evidence>
<protein>
    <submittedName>
        <fullName evidence="13">Methyl-accepting chemotaxis sensory transducer with Cache sensor</fullName>
    </submittedName>
</protein>
<evidence type="ECO:0000256" key="1">
    <source>
        <dbReference type="ARBA" id="ARBA00004651"/>
    </source>
</evidence>
<comment type="subcellular location">
    <subcellularLocation>
        <location evidence="1">Cell membrane</location>
        <topology evidence="1">Multi-pass membrane protein</topology>
    </subcellularLocation>
</comment>
<accession>A0A4R1JAJ1</accession>
<dbReference type="Pfam" id="PF00672">
    <property type="entry name" value="HAMP"/>
    <property type="match status" value="1"/>
</dbReference>
<organism evidence="13 14">
    <name type="scientific">Celerinatantimonas diazotrophica</name>
    <dbReference type="NCBI Taxonomy" id="412034"/>
    <lineage>
        <taxon>Bacteria</taxon>
        <taxon>Pseudomonadati</taxon>
        <taxon>Pseudomonadota</taxon>
        <taxon>Gammaproteobacteria</taxon>
        <taxon>Celerinatantimonadaceae</taxon>
        <taxon>Celerinatantimonas</taxon>
    </lineage>
</organism>
<feature type="domain" description="HAMP" evidence="12">
    <location>
        <begin position="305"/>
        <end position="359"/>
    </location>
</feature>
<evidence type="ECO:0000256" key="4">
    <source>
        <dbReference type="ARBA" id="ARBA00022692"/>
    </source>
</evidence>
<dbReference type="GO" id="GO:0005886">
    <property type="term" value="C:plasma membrane"/>
    <property type="evidence" value="ECO:0007669"/>
    <property type="project" value="UniProtKB-SubCell"/>
</dbReference>
<keyword evidence="3" id="KW-0145">Chemotaxis</keyword>
<dbReference type="SUPFAM" id="SSF103190">
    <property type="entry name" value="Sensory domain-like"/>
    <property type="match status" value="1"/>
</dbReference>
<dbReference type="CDD" id="cd12913">
    <property type="entry name" value="PDC1_MCP_like"/>
    <property type="match status" value="1"/>
</dbReference>
<dbReference type="SMART" id="SM00283">
    <property type="entry name" value="MA"/>
    <property type="match status" value="1"/>
</dbReference>
<evidence type="ECO:0000259" key="12">
    <source>
        <dbReference type="PROSITE" id="PS50885"/>
    </source>
</evidence>
<evidence type="ECO:0000256" key="5">
    <source>
        <dbReference type="ARBA" id="ARBA00022989"/>
    </source>
</evidence>
<evidence type="ECO:0000256" key="3">
    <source>
        <dbReference type="ARBA" id="ARBA00022500"/>
    </source>
</evidence>
<evidence type="ECO:0000256" key="10">
    <source>
        <dbReference type="SAM" id="Phobius"/>
    </source>
</evidence>
<dbReference type="CDD" id="cd12912">
    <property type="entry name" value="PDC2_MCP_like"/>
    <property type="match status" value="1"/>
</dbReference>
<keyword evidence="14" id="KW-1185">Reference proteome</keyword>
<comment type="caution">
    <text evidence="13">The sequence shown here is derived from an EMBL/GenBank/DDBJ whole genome shotgun (WGS) entry which is preliminary data.</text>
</comment>